<name>A0A0D0DAU4_9AGAM</name>
<dbReference type="EMBL" id="KN825865">
    <property type="protein sequence ID" value="KIK81106.1"/>
    <property type="molecule type" value="Genomic_DNA"/>
</dbReference>
<dbReference type="Proteomes" id="UP000054538">
    <property type="component" value="Unassembled WGS sequence"/>
</dbReference>
<reference evidence="1 2" key="1">
    <citation type="submission" date="2014-04" db="EMBL/GenBank/DDBJ databases">
        <authorList>
            <consortium name="DOE Joint Genome Institute"/>
            <person name="Kuo A."/>
            <person name="Kohler A."/>
            <person name="Jargeat P."/>
            <person name="Nagy L.G."/>
            <person name="Floudas D."/>
            <person name="Copeland A."/>
            <person name="Barry K.W."/>
            <person name="Cichocki N."/>
            <person name="Veneault-Fourrey C."/>
            <person name="LaButti K."/>
            <person name="Lindquist E.A."/>
            <person name="Lipzen A."/>
            <person name="Lundell T."/>
            <person name="Morin E."/>
            <person name="Murat C."/>
            <person name="Sun H."/>
            <person name="Tunlid A."/>
            <person name="Henrissat B."/>
            <person name="Grigoriev I.V."/>
            <person name="Hibbett D.S."/>
            <person name="Martin F."/>
            <person name="Nordberg H.P."/>
            <person name="Cantor M.N."/>
            <person name="Hua S.X."/>
        </authorList>
    </citation>
    <scope>NUCLEOTIDE SEQUENCE [LARGE SCALE GENOMIC DNA]</scope>
    <source>
        <strain evidence="1 2">Ve08.2h10</strain>
    </source>
</reference>
<proteinExistence type="predicted"/>
<keyword evidence="2" id="KW-1185">Reference proteome</keyword>
<dbReference type="InParanoid" id="A0A0D0DAU4"/>
<reference evidence="2" key="2">
    <citation type="submission" date="2015-01" db="EMBL/GenBank/DDBJ databases">
        <title>Evolutionary Origins and Diversification of the Mycorrhizal Mutualists.</title>
        <authorList>
            <consortium name="DOE Joint Genome Institute"/>
            <consortium name="Mycorrhizal Genomics Consortium"/>
            <person name="Kohler A."/>
            <person name="Kuo A."/>
            <person name="Nagy L.G."/>
            <person name="Floudas D."/>
            <person name="Copeland A."/>
            <person name="Barry K.W."/>
            <person name="Cichocki N."/>
            <person name="Veneault-Fourrey C."/>
            <person name="LaButti K."/>
            <person name="Lindquist E.A."/>
            <person name="Lipzen A."/>
            <person name="Lundell T."/>
            <person name="Morin E."/>
            <person name="Murat C."/>
            <person name="Riley R."/>
            <person name="Ohm R."/>
            <person name="Sun H."/>
            <person name="Tunlid A."/>
            <person name="Henrissat B."/>
            <person name="Grigoriev I.V."/>
            <person name="Hibbett D.S."/>
            <person name="Martin F."/>
        </authorList>
    </citation>
    <scope>NUCLEOTIDE SEQUENCE [LARGE SCALE GENOMIC DNA]</scope>
    <source>
        <strain evidence="2">Ve08.2h10</strain>
    </source>
</reference>
<accession>A0A0D0DAU4</accession>
<organism evidence="1 2">
    <name type="scientific">Paxillus rubicundulus Ve08.2h10</name>
    <dbReference type="NCBI Taxonomy" id="930991"/>
    <lineage>
        <taxon>Eukaryota</taxon>
        <taxon>Fungi</taxon>
        <taxon>Dikarya</taxon>
        <taxon>Basidiomycota</taxon>
        <taxon>Agaricomycotina</taxon>
        <taxon>Agaricomycetes</taxon>
        <taxon>Agaricomycetidae</taxon>
        <taxon>Boletales</taxon>
        <taxon>Paxilineae</taxon>
        <taxon>Paxillaceae</taxon>
        <taxon>Paxillus</taxon>
    </lineage>
</organism>
<dbReference type="HOGENOM" id="CLU_1938824_0_0_1"/>
<gene>
    <name evidence="1" type="ORF">PAXRUDRAFT_27966</name>
</gene>
<sequence length="130" mass="14146">MVGSNDLDTAFSGHLKLLNECLDECWCLILMFHIFLPPPVTAIIDDAEGVGKTLDRGVQWALEVHVDAVNDFGHSTGSRGQEWCLVVFALGAAIAWHEFAFALYVHAGDEIVPGNVLLRLGGKWVVKATS</sequence>
<dbReference type="AlphaFoldDB" id="A0A0D0DAU4"/>
<protein>
    <submittedName>
        <fullName evidence="1">Uncharacterized protein</fullName>
    </submittedName>
</protein>
<evidence type="ECO:0000313" key="2">
    <source>
        <dbReference type="Proteomes" id="UP000054538"/>
    </source>
</evidence>
<evidence type="ECO:0000313" key="1">
    <source>
        <dbReference type="EMBL" id="KIK81106.1"/>
    </source>
</evidence>